<protein>
    <submittedName>
        <fullName evidence="6">Fic family protein</fullName>
    </submittedName>
</protein>
<dbReference type="EMBL" id="MTBM01000005">
    <property type="protein sequence ID" value="OSI10460.1"/>
    <property type="molecule type" value="Genomic_DNA"/>
</dbReference>
<evidence type="ECO:0000256" key="2">
    <source>
        <dbReference type="PIRSR" id="PIRSR640198-2"/>
    </source>
</evidence>
<dbReference type="KEGG" id="nzo:SAMEA4504057_0647"/>
<dbReference type="InterPro" id="IPR003812">
    <property type="entry name" value="Fido"/>
</dbReference>
<evidence type="ECO:0000313" key="6">
    <source>
        <dbReference type="EMBL" id="SUA44265.1"/>
    </source>
</evidence>
<evidence type="ECO:0000259" key="3">
    <source>
        <dbReference type="PROSITE" id="PS51459"/>
    </source>
</evidence>
<feature type="domain" description="Fido" evidence="3">
    <location>
        <begin position="177"/>
        <end position="328"/>
    </location>
</feature>
<dbReference type="AlphaFoldDB" id="A0A1X3CS56"/>
<accession>A0A1X3CS56</accession>
<feature type="active site" evidence="1">
    <location>
        <position position="266"/>
    </location>
</feature>
<evidence type="ECO:0000313" key="9">
    <source>
        <dbReference type="Proteomes" id="UP000254055"/>
    </source>
</evidence>
<name>A0A1X3CS56_9NEIS</name>
<reference evidence="5 8" key="2">
    <citation type="submission" date="2017-06" db="EMBL/GenBank/DDBJ databases">
        <authorList>
            <consortium name="Pathogen Informatics"/>
        </authorList>
    </citation>
    <scope>NUCLEOTIDE SEQUENCE [LARGE SCALE GENOMIC DNA]</scope>
    <source>
        <strain evidence="5 8">NCTC12230</strain>
    </source>
</reference>
<feature type="binding site" evidence="2">
    <location>
        <begin position="270"/>
        <end position="277"/>
    </location>
    <ligand>
        <name>ATP</name>
        <dbReference type="ChEBI" id="CHEBI:30616"/>
    </ligand>
</feature>
<dbReference type="PANTHER" id="PTHR13504:SF38">
    <property type="entry name" value="FIDO DOMAIN-CONTAINING PROTEIN"/>
    <property type="match status" value="1"/>
</dbReference>
<evidence type="ECO:0000313" key="8">
    <source>
        <dbReference type="Proteomes" id="UP000215033"/>
    </source>
</evidence>
<evidence type="ECO:0000256" key="1">
    <source>
        <dbReference type="PIRSR" id="PIRSR640198-1"/>
    </source>
</evidence>
<dbReference type="OrthoDB" id="9813719at2"/>
<sequence>MRKVEKPKNISDLMQKYIAQFHEVMSVDMPESDEAYIHWDKLRRLSKDNDLNEKRWLKLKLVREGSSRSVRLKDKYGFNFKFNIPNNCHSLLHQIDELRARLLNFYMDKANKHEFWSSSLKYEESISSSQLEGAATTRAVALQMLEEERAPQSNDEKMILNNYLLMKQVLEKKDCKLDIDLILNFHLIATQGIDDRKISPGMLRNKDDVYVSNYYNEILHLPPSHQDLSERLQKLCDFANYEHKEKEFIHPIIKAIILHFMLGYEHPFFDGNGRTARALFYWFVMKNNYNEFEYISISKLLKEAPAKYAKAYLYTETDDNDLTYFIEHQLYTIKKSIEELFKFLDRKHKEFTETLAWLSKTSVYHDLNSKEIILLKKAIKNPGKVFTAKEVKNSLGVTDNTARKYLEHLSEHKILLKSISDRTSIYIARQDIVNLLNQRK</sequence>
<dbReference type="STRING" id="326523.BWD10_05255"/>
<keyword evidence="2" id="KW-0547">Nucleotide-binding</keyword>
<evidence type="ECO:0000313" key="7">
    <source>
        <dbReference type="Proteomes" id="UP000193466"/>
    </source>
</evidence>
<organism evidence="6 9">
    <name type="scientific">Neisseria zoodegmatis</name>
    <dbReference type="NCBI Taxonomy" id="326523"/>
    <lineage>
        <taxon>Bacteria</taxon>
        <taxon>Pseudomonadati</taxon>
        <taxon>Pseudomonadota</taxon>
        <taxon>Betaproteobacteria</taxon>
        <taxon>Neisseriales</taxon>
        <taxon>Neisseriaceae</taxon>
        <taxon>Neisseria</taxon>
    </lineage>
</organism>
<reference evidence="6 9" key="3">
    <citation type="submission" date="2018-06" db="EMBL/GenBank/DDBJ databases">
        <authorList>
            <consortium name="Pathogen Informatics"/>
            <person name="Doyle S."/>
        </authorList>
    </citation>
    <scope>NUCLEOTIDE SEQUENCE [LARGE SCALE GENOMIC DNA]</scope>
    <source>
        <strain evidence="6 9">NCTC12229</strain>
    </source>
</reference>
<dbReference type="GO" id="GO:0005524">
    <property type="term" value="F:ATP binding"/>
    <property type="evidence" value="ECO:0007669"/>
    <property type="project" value="UniProtKB-KW"/>
</dbReference>
<dbReference type="PANTHER" id="PTHR13504">
    <property type="entry name" value="FIDO DOMAIN-CONTAINING PROTEIN DDB_G0283145"/>
    <property type="match status" value="1"/>
</dbReference>
<dbReference type="EMBL" id="UGRS01000002">
    <property type="protein sequence ID" value="SUA44265.1"/>
    <property type="molecule type" value="Genomic_DNA"/>
</dbReference>
<dbReference type="Pfam" id="PF02661">
    <property type="entry name" value="Fic"/>
    <property type="match status" value="1"/>
</dbReference>
<dbReference type="InterPro" id="IPR036597">
    <property type="entry name" value="Fido-like_dom_sf"/>
</dbReference>
<keyword evidence="2" id="KW-0067">ATP-binding</keyword>
<feature type="binding site" evidence="2">
    <location>
        <begin position="211"/>
        <end position="220"/>
    </location>
    <ligand>
        <name>ATP</name>
        <dbReference type="ChEBI" id="CHEBI:30616"/>
    </ligand>
</feature>
<dbReference type="Proteomes" id="UP000254055">
    <property type="component" value="Unassembled WGS sequence"/>
</dbReference>
<evidence type="ECO:0000313" key="5">
    <source>
        <dbReference type="EMBL" id="SNU79160.1"/>
    </source>
</evidence>
<dbReference type="InterPro" id="IPR040198">
    <property type="entry name" value="Fido_containing"/>
</dbReference>
<dbReference type="EMBL" id="LT906434">
    <property type="protein sequence ID" value="SNU79160.1"/>
    <property type="molecule type" value="Genomic_DNA"/>
</dbReference>
<dbReference type="Proteomes" id="UP000193466">
    <property type="component" value="Unassembled WGS sequence"/>
</dbReference>
<dbReference type="SUPFAM" id="SSF140931">
    <property type="entry name" value="Fic-like"/>
    <property type="match status" value="1"/>
</dbReference>
<gene>
    <name evidence="4" type="ORF">BWD10_05255</name>
    <name evidence="6" type="ORF">NCTC12229_01750</name>
    <name evidence="5" type="ORF">SAMEA4504057_00647</name>
</gene>
<keyword evidence="7" id="KW-1185">Reference proteome</keyword>
<dbReference type="Proteomes" id="UP000215033">
    <property type="component" value="Chromosome 1"/>
</dbReference>
<dbReference type="RefSeq" id="WP_085363390.1">
    <property type="nucleotide sequence ID" value="NZ_LT906434.1"/>
</dbReference>
<evidence type="ECO:0000313" key="4">
    <source>
        <dbReference type="EMBL" id="OSI10460.1"/>
    </source>
</evidence>
<dbReference type="Gene3D" id="1.10.3290.10">
    <property type="entry name" value="Fido-like domain"/>
    <property type="match status" value="1"/>
</dbReference>
<reference evidence="4 7" key="1">
    <citation type="submission" date="2017-01" db="EMBL/GenBank/DDBJ databases">
        <authorList>
            <person name="Wolfgang W.J."/>
            <person name="Cole J."/>
            <person name="Wroblewski D."/>
            <person name="Mcginnis J."/>
            <person name="Musser K.A."/>
        </authorList>
    </citation>
    <scope>NUCLEOTIDE SEQUENCE [LARGE SCALE GENOMIC DNA]</scope>
    <source>
        <strain evidence="4 7">DSM 21643</strain>
    </source>
</reference>
<proteinExistence type="predicted"/>
<dbReference type="PROSITE" id="PS51459">
    <property type="entry name" value="FIDO"/>
    <property type="match status" value="1"/>
</dbReference>